<dbReference type="SUPFAM" id="SSF53300">
    <property type="entry name" value="vWA-like"/>
    <property type="match status" value="1"/>
</dbReference>
<dbReference type="AlphaFoldDB" id="A0A134B5H7"/>
<dbReference type="Gene3D" id="1.10.8.80">
    <property type="entry name" value="Magnesium chelatase subunit I, C-Terminal domain"/>
    <property type="match status" value="1"/>
</dbReference>
<keyword evidence="4" id="KW-1185">Reference proteome</keyword>
<proteinExistence type="predicted"/>
<dbReference type="SMART" id="SM00327">
    <property type="entry name" value="VWA"/>
    <property type="match status" value="1"/>
</dbReference>
<dbReference type="Pfam" id="PF13519">
    <property type="entry name" value="VWA_2"/>
    <property type="match status" value="1"/>
</dbReference>
<dbReference type="Gene3D" id="3.40.50.410">
    <property type="entry name" value="von Willebrand factor, type A domain"/>
    <property type="match status" value="1"/>
</dbReference>
<dbReference type="STRING" id="322095.HMPREF3185_01500"/>
<reference evidence="4" key="1">
    <citation type="submission" date="2016-01" db="EMBL/GenBank/DDBJ databases">
        <authorList>
            <person name="Mitreva M."/>
            <person name="Pepin K.H."/>
            <person name="Mihindukulasuriya K.A."/>
            <person name="Fulton R."/>
            <person name="Fronick C."/>
            <person name="O'Laughlin M."/>
            <person name="Miner T."/>
            <person name="Herter B."/>
            <person name="Rosa B.A."/>
            <person name="Cordes M."/>
            <person name="Tomlinson C."/>
            <person name="Wollam A."/>
            <person name="Palsikar V.B."/>
            <person name="Mardis E.R."/>
            <person name="Wilson R.K."/>
        </authorList>
    </citation>
    <scope>NUCLEOTIDE SEQUENCE [LARGE SCALE GENOMIC DNA]</scope>
    <source>
        <strain evidence="4">KA00683</strain>
    </source>
</reference>
<gene>
    <name evidence="3" type="ORF">HMPREF3185_01500</name>
</gene>
<dbReference type="Gene3D" id="3.40.50.300">
    <property type="entry name" value="P-loop containing nucleotide triphosphate hydrolases"/>
    <property type="match status" value="1"/>
</dbReference>
<dbReference type="PANTHER" id="PTHR35023:SF1">
    <property type="entry name" value="MG-PROTOPORPHYRIN IX CHELATASE"/>
    <property type="match status" value="1"/>
</dbReference>
<dbReference type="InterPro" id="IPR041628">
    <property type="entry name" value="ChlI/MoxR_AAA_lid"/>
</dbReference>
<dbReference type="PROSITE" id="PS50234">
    <property type="entry name" value="VWFA"/>
    <property type="match status" value="1"/>
</dbReference>
<dbReference type="OrthoDB" id="9775079at2"/>
<dbReference type="SUPFAM" id="SSF52540">
    <property type="entry name" value="P-loop containing nucleoside triphosphate hydrolases"/>
    <property type="match status" value="1"/>
</dbReference>
<sequence>MRMHSFSQWIGAEVARQALIITLIRRQGASLLLSGGSGTGKSMLLSCVASMYPEDVSYLPLHLSPEMLYSGYTLDAEGEVRLTPGFLARLEGHILLVEQLPLHSRELLGQLMAYQEQLSEERRFTLIATTNPEGGAVPSALLDKFDLFVELHPTLDVALRKRILSEALRIPKPGEDMTFLSLVEAARQRFEGMQMGKELQKYVVQLCVDPLTLGHRGELALAHSALAWAAWQGKRQAERGDVDAVRQLALAHRWLETHPEYPAELPEDGAQAQDSSPNRQEEGESDGRKKDAEMTSGEVNPVPSAEEINNSLDASHAEDGQQDVPMIPPLQSPPKENPHTSSRASLQQAKEAYLLHHPLEVRERRLKESLGSGRRLYSDQPSQRGRLGRVRPYSTRSSQLSLPATIRAAIPYQYLRQRYLKASSTKLCIHPEDYRSRLHHHRGGYHILFVLDVSGSMGVRKRMSLVKGTIIELLKEAYAKRDKVGLITFAQDEAELRLPFTHSAEWAAHLMQDIRTGGRTPLWLAIERAGEYLDAERRRVAECLPVVLLLTDGRATSVQRSENHATRIVEAAKMLQRRCHRCLVIDTECGFVRFQQARHLAESLHAEYYHLDELAQLRSLLHPR</sequence>
<evidence type="ECO:0000313" key="3">
    <source>
        <dbReference type="EMBL" id="KXB75197.1"/>
    </source>
</evidence>
<dbReference type="PANTHER" id="PTHR35023">
    <property type="entry name" value="CHELATASE-RELATED"/>
    <property type="match status" value="1"/>
</dbReference>
<feature type="compositionally biased region" description="Basic and acidic residues" evidence="1">
    <location>
        <begin position="279"/>
        <end position="293"/>
    </location>
</feature>
<dbReference type="InterPro" id="IPR027417">
    <property type="entry name" value="P-loop_NTPase"/>
</dbReference>
<dbReference type="PATRIC" id="fig|322095.3.peg.1479"/>
<dbReference type="InterPro" id="IPR003593">
    <property type="entry name" value="AAA+_ATPase"/>
</dbReference>
<dbReference type="EMBL" id="LSDK01000096">
    <property type="protein sequence ID" value="KXB75197.1"/>
    <property type="molecule type" value="Genomic_DNA"/>
</dbReference>
<name>A0A134B5H7_9PORP</name>
<evidence type="ECO:0000259" key="2">
    <source>
        <dbReference type="PROSITE" id="PS50234"/>
    </source>
</evidence>
<protein>
    <submittedName>
        <fullName evidence="3">von Willebrand factor type A domain protein</fullName>
    </submittedName>
</protein>
<dbReference type="Proteomes" id="UP000070224">
    <property type="component" value="Unassembled WGS sequence"/>
</dbReference>
<dbReference type="InterPro" id="IPR036465">
    <property type="entry name" value="vWFA_dom_sf"/>
</dbReference>
<evidence type="ECO:0000313" key="4">
    <source>
        <dbReference type="Proteomes" id="UP000070224"/>
    </source>
</evidence>
<organism evidence="3 4">
    <name type="scientific">Porphyromonas somerae</name>
    <dbReference type="NCBI Taxonomy" id="322095"/>
    <lineage>
        <taxon>Bacteria</taxon>
        <taxon>Pseudomonadati</taxon>
        <taxon>Bacteroidota</taxon>
        <taxon>Bacteroidia</taxon>
        <taxon>Bacteroidales</taxon>
        <taxon>Porphyromonadaceae</taxon>
        <taxon>Porphyromonas</taxon>
    </lineage>
</organism>
<feature type="region of interest" description="Disordered" evidence="1">
    <location>
        <begin position="263"/>
        <end position="346"/>
    </location>
</feature>
<feature type="region of interest" description="Disordered" evidence="1">
    <location>
        <begin position="367"/>
        <end position="394"/>
    </location>
</feature>
<dbReference type="SMART" id="SM00382">
    <property type="entry name" value="AAA"/>
    <property type="match status" value="1"/>
</dbReference>
<dbReference type="InterPro" id="IPR002035">
    <property type="entry name" value="VWF_A"/>
</dbReference>
<comment type="caution">
    <text evidence="3">The sequence shown here is derived from an EMBL/GenBank/DDBJ whole genome shotgun (WGS) entry which is preliminary data.</text>
</comment>
<feature type="domain" description="VWFA" evidence="2">
    <location>
        <begin position="446"/>
        <end position="624"/>
    </location>
</feature>
<dbReference type="Pfam" id="PF17863">
    <property type="entry name" value="AAA_lid_2"/>
    <property type="match status" value="1"/>
</dbReference>
<dbReference type="InterPro" id="IPR052989">
    <property type="entry name" value="Mg-chelatase_DI-like"/>
</dbReference>
<accession>A0A134B5H7</accession>
<dbReference type="CDD" id="cd00009">
    <property type="entry name" value="AAA"/>
    <property type="match status" value="1"/>
</dbReference>
<evidence type="ECO:0000256" key="1">
    <source>
        <dbReference type="SAM" id="MobiDB-lite"/>
    </source>
</evidence>